<sequence>MAQQMQPIYQGQRPPYNDSILTITKRSCADPYVLWDKGTYYMTFTCGGHVEIWSADSLFDFEERSKKTVIWRPPPNQPYSGDIWAPELHSIQGRWYVYFAADDPKHGNKSHRMFVLAGPPSDEDPLEPSKWNFFGRLAGLPEHQWAIDGTVIYLHGSMLFVYSGWPLGTQADESRQEIFIIEMVSPTECTGHPIRISTPDLPFEFSGNSGINEGPQFLASPDGRWMGIVYSCAGSWTHEYKMNVLYYTGGHPLDPQSWAKSNVPLLKAARDDSPPYGPGHGNFVLVNGPGGPEVWGVFHATDAKTGWEGRKARVMRVGWGNGGPFMGSGECGRCCGEVQHFIQGCPGGTCGGQGHCGGEGGAGGGFMEPGRQGGHSTEDLKREVKNLVKGGKGLINKFLNGGIYHLFQHCTMAAQVHGTCDPRFSEVKSLAQSYLNTGEELGFSLCVNVNGTDVIDIWGGYADAARTKPWEKDTITCVWSSTKIIAALALLICIDRGLVDPSERVSKYWPEFAANGKEGVLVRHLLSHATGLSGWHENVTFEDTCDLEKSTNLLAQQAPWWEPGTASGYHALTMGHLIAGLIQKVTYLRIDEFVQREITTPLNADFQFGAQEKDWDRVAEIVPPPPITDLTSVAAAMKDPSSVAFRTLLMNPGMDATVANTELCRKSMLAASNGFSNARALVRVFSAVSLSAPENPSSFLSPETMEQIFTTQQHGTDLVLSMPVRFGLGFALPAAGSMNENLPEGKVATWGGWGGSQGIADAERKVTIGYVMNKMENAGLGGNGQVERKGLGNYRMRKLVAAIYEALGVQ</sequence>
<keyword evidence="2 5" id="KW-0378">Hydrolase</keyword>
<organism evidence="5 6">
    <name type="scientific">Bipolaris oryzae ATCC 44560</name>
    <dbReference type="NCBI Taxonomy" id="930090"/>
    <lineage>
        <taxon>Eukaryota</taxon>
        <taxon>Fungi</taxon>
        <taxon>Dikarya</taxon>
        <taxon>Ascomycota</taxon>
        <taxon>Pezizomycotina</taxon>
        <taxon>Dothideomycetes</taxon>
        <taxon>Pleosporomycetidae</taxon>
        <taxon>Pleosporales</taxon>
        <taxon>Pleosporineae</taxon>
        <taxon>Pleosporaceae</taxon>
        <taxon>Bipolaris</taxon>
    </lineage>
</organism>
<proteinExistence type="inferred from homology"/>
<dbReference type="InterPro" id="IPR023296">
    <property type="entry name" value="Glyco_hydro_beta-prop_sf"/>
</dbReference>
<dbReference type="HOGENOM" id="CLU_015891_0_0_1"/>
<dbReference type="InterPro" id="IPR001466">
    <property type="entry name" value="Beta-lactam-related"/>
</dbReference>
<dbReference type="InterPro" id="IPR012338">
    <property type="entry name" value="Beta-lactam/transpept-like"/>
</dbReference>
<reference evidence="5 6" key="1">
    <citation type="journal article" date="2013" name="PLoS Genet.">
        <title>Comparative genome structure, secondary metabolite, and effector coding capacity across Cochliobolus pathogens.</title>
        <authorList>
            <person name="Condon B.J."/>
            <person name="Leng Y."/>
            <person name="Wu D."/>
            <person name="Bushley K.E."/>
            <person name="Ohm R.A."/>
            <person name="Otillar R."/>
            <person name="Martin J."/>
            <person name="Schackwitz W."/>
            <person name="Grimwood J."/>
            <person name="MohdZainudin N."/>
            <person name="Xue C."/>
            <person name="Wang R."/>
            <person name="Manning V.A."/>
            <person name="Dhillon B."/>
            <person name="Tu Z.J."/>
            <person name="Steffenson B.J."/>
            <person name="Salamov A."/>
            <person name="Sun H."/>
            <person name="Lowry S."/>
            <person name="LaButti K."/>
            <person name="Han J."/>
            <person name="Copeland A."/>
            <person name="Lindquist E."/>
            <person name="Barry K."/>
            <person name="Schmutz J."/>
            <person name="Baker S.E."/>
            <person name="Ciuffetti L.M."/>
            <person name="Grigoriev I.V."/>
            <person name="Zhong S."/>
            <person name="Turgeon B.G."/>
        </authorList>
    </citation>
    <scope>NUCLEOTIDE SEQUENCE [LARGE SCALE GENOMIC DNA]</scope>
    <source>
        <strain evidence="5 6">ATCC 44560</strain>
    </source>
</reference>
<dbReference type="InterPro" id="IPR052907">
    <property type="entry name" value="Beta-lactamase/esterase"/>
</dbReference>
<dbReference type="EMBL" id="KI963985">
    <property type="protein sequence ID" value="EUC45367.1"/>
    <property type="molecule type" value="Genomic_DNA"/>
</dbReference>
<dbReference type="SUPFAM" id="SSF56601">
    <property type="entry name" value="beta-lactamase/transpeptidase-like"/>
    <property type="match status" value="1"/>
</dbReference>
<feature type="domain" description="Beta-lactamase-related" evidence="4">
    <location>
        <begin position="430"/>
        <end position="778"/>
    </location>
</feature>
<dbReference type="InterPro" id="IPR006710">
    <property type="entry name" value="Glyco_hydro_43"/>
</dbReference>
<comment type="similarity">
    <text evidence="1">Belongs to the glycosyl hydrolase 43 family.</text>
</comment>
<dbReference type="GeneID" id="19123123"/>
<keyword evidence="3" id="KW-0326">Glycosidase</keyword>
<dbReference type="KEGG" id="bor:COCMIDRAFT_36847"/>
<dbReference type="Proteomes" id="UP000054032">
    <property type="component" value="Unassembled WGS sequence"/>
</dbReference>
<gene>
    <name evidence="5" type="ORF">COCMIDRAFT_36847</name>
</gene>
<dbReference type="Gene3D" id="2.115.10.20">
    <property type="entry name" value="Glycosyl hydrolase domain, family 43"/>
    <property type="match status" value="1"/>
</dbReference>
<evidence type="ECO:0000259" key="4">
    <source>
        <dbReference type="Pfam" id="PF00144"/>
    </source>
</evidence>
<evidence type="ECO:0000256" key="2">
    <source>
        <dbReference type="ARBA" id="ARBA00022801"/>
    </source>
</evidence>
<dbReference type="Pfam" id="PF04616">
    <property type="entry name" value="Glyco_hydro_43"/>
    <property type="match status" value="1"/>
</dbReference>
<dbReference type="Pfam" id="PF00144">
    <property type="entry name" value="Beta-lactamase"/>
    <property type="match status" value="1"/>
</dbReference>
<dbReference type="SUPFAM" id="SSF75005">
    <property type="entry name" value="Arabinanase/levansucrase/invertase"/>
    <property type="match status" value="1"/>
</dbReference>
<evidence type="ECO:0000256" key="1">
    <source>
        <dbReference type="ARBA" id="ARBA00009865"/>
    </source>
</evidence>
<evidence type="ECO:0000313" key="5">
    <source>
        <dbReference type="EMBL" id="EUC45367.1"/>
    </source>
</evidence>
<dbReference type="eggNOG" id="ENOG502RFID">
    <property type="taxonomic scope" value="Eukaryota"/>
</dbReference>
<evidence type="ECO:0000256" key="3">
    <source>
        <dbReference type="ARBA" id="ARBA00023295"/>
    </source>
</evidence>
<name>W6Z0T9_COCMI</name>
<dbReference type="Gene3D" id="3.40.710.10">
    <property type="entry name" value="DD-peptidase/beta-lactamase superfamily"/>
    <property type="match status" value="1"/>
</dbReference>
<dbReference type="GO" id="GO:0004553">
    <property type="term" value="F:hydrolase activity, hydrolyzing O-glycosyl compounds"/>
    <property type="evidence" value="ECO:0007669"/>
    <property type="project" value="InterPro"/>
</dbReference>
<dbReference type="CDD" id="cd18820">
    <property type="entry name" value="GH43_LbAraf43-like"/>
    <property type="match status" value="1"/>
</dbReference>
<protein>
    <submittedName>
        <fullName evidence="5">Glycoside hydrolase family 43 protein</fullName>
    </submittedName>
</protein>
<dbReference type="PANTHER" id="PTHR43319">
    <property type="entry name" value="BETA-LACTAMASE-RELATED"/>
    <property type="match status" value="1"/>
</dbReference>
<dbReference type="AlphaFoldDB" id="W6Z0T9"/>
<accession>W6Z0T9</accession>
<dbReference type="RefSeq" id="XP_007688082.1">
    <property type="nucleotide sequence ID" value="XM_007689892.1"/>
</dbReference>
<keyword evidence="6" id="KW-1185">Reference proteome</keyword>
<dbReference type="GO" id="GO:0005975">
    <property type="term" value="P:carbohydrate metabolic process"/>
    <property type="evidence" value="ECO:0007669"/>
    <property type="project" value="InterPro"/>
</dbReference>
<dbReference type="PANTHER" id="PTHR43319:SF3">
    <property type="entry name" value="BETA-LACTAMASE-RELATED DOMAIN-CONTAINING PROTEIN"/>
    <property type="match status" value="1"/>
</dbReference>
<dbReference type="OrthoDB" id="272289at2759"/>
<evidence type="ECO:0000313" key="6">
    <source>
        <dbReference type="Proteomes" id="UP000054032"/>
    </source>
</evidence>